<accession>A0A9P0VXE9</accession>
<dbReference type="InterPro" id="IPR001138">
    <property type="entry name" value="Zn2Cys6_DnaBD"/>
</dbReference>
<dbReference type="PROSITE" id="PS00463">
    <property type="entry name" value="ZN2_CY6_FUNGAL_1"/>
    <property type="match status" value="1"/>
</dbReference>
<gene>
    <name evidence="4" type="ORF">CLIB1423_06S05996</name>
</gene>
<keyword evidence="2" id="KW-0539">Nucleus</keyword>
<comment type="subcellular location">
    <subcellularLocation>
        <location evidence="1">Nucleus</location>
    </subcellularLocation>
</comment>
<dbReference type="Gene3D" id="4.10.240.10">
    <property type="entry name" value="Zn(2)-C6 fungal-type DNA-binding domain"/>
    <property type="match status" value="1"/>
</dbReference>
<comment type="caution">
    <text evidence="4">The sequence shown here is derived from an EMBL/GenBank/DDBJ whole genome shotgun (WGS) entry which is preliminary data.</text>
</comment>
<dbReference type="SUPFAM" id="SSF57701">
    <property type="entry name" value="Zn2/Cys6 DNA-binding domain"/>
    <property type="match status" value="1"/>
</dbReference>
<dbReference type="GO" id="GO:0005634">
    <property type="term" value="C:nucleus"/>
    <property type="evidence" value="ECO:0007669"/>
    <property type="project" value="UniProtKB-SubCell"/>
</dbReference>
<dbReference type="SMART" id="SM00066">
    <property type="entry name" value="GAL4"/>
    <property type="match status" value="1"/>
</dbReference>
<keyword evidence="5" id="KW-1185">Reference proteome</keyword>
<dbReference type="Pfam" id="PF11951">
    <property type="entry name" value="Fungal_trans_2"/>
    <property type="match status" value="1"/>
</dbReference>
<dbReference type="AlphaFoldDB" id="A0A9P0VXE9"/>
<dbReference type="CDD" id="cd00067">
    <property type="entry name" value="GAL4"/>
    <property type="match status" value="1"/>
</dbReference>
<reference evidence="4" key="1">
    <citation type="submission" date="2022-03" db="EMBL/GenBank/DDBJ databases">
        <authorList>
            <person name="Legras J.-L."/>
            <person name="Devillers H."/>
            <person name="Grondin C."/>
        </authorList>
    </citation>
    <scope>NUCLEOTIDE SEQUENCE</scope>
    <source>
        <strain evidence="4">CLIB 1423</strain>
    </source>
</reference>
<evidence type="ECO:0000256" key="2">
    <source>
        <dbReference type="ARBA" id="ARBA00023242"/>
    </source>
</evidence>
<dbReference type="InterPro" id="IPR021858">
    <property type="entry name" value="Fun_TF"/>
</dbReference>
<dbReference type="PANTHER" id="PTHR37534:SF7">
    <property type="entry name" value="TRANSCRIPTIONAL ACTIVATOR PROTEIN UGA3"/>
    <property type="match status" value="1"/>
</dbReference>
<dbReference type="Proteomes" id="UP000837801">
    <property type="component" value="Unassembled WGS sequence"/>
</dbReference>
<evidence type="ECO:0000259" key="3">
    <source>
        <dbReference type="PROSITE" id="PS50048"/>
    </source>
</evidence>
<protein>
    <submittedName>
        <fullName evidence="4">Transcriptional activator protein Uga3p</fullName>
    </submittedName>
</protein>
<dbReference type="GO" id="GO:0008270">
    <property type="term" value="F:zinc ion binding"/>
    <property type="evidence" value="ECO:0007669"/>
    <property type="project" value="InterPro"/>
</dbReference>
<evidence type="ECO:0000313" key="4">
    <source>
        <dbReference type="EMBL" id="CAH2352418.1"/>
    </source>
</evidence>
<evidence type="ECO:0000313" key="5">
    <source>
        <dbReference type="Proteomes" id="UP000837801"/>
    </source>
</evidence>
<dbReference type="OrthoDB" id="5419315at2759"/>
<dbReference type="GO" id="GO:0000981">
    <property type="term" value="F:DNA-binding transcription factor activity, RNA polymerase II-specific"/>
    <property type="evidence" value="ECO:0007669"/>
    <property type="project" value="InterPro"/>
</dbReference>
<feature type="domain" description="Zn(2)-C6 fungal-type" evidence="3">
    <location>
        <begin position="20"/>
        <end position="51"/>
    </location>
</feature>
<organism evidence="4 5">
    <name type="scientific">[Candida] railenensis</name>
    <dbReference type="NCBI Taxonomy" id="45579"/>
    <lineage>
        <taxon>Eukaryota</taxon>
        <taxon>Fungi</taxon>
        <taxon>Dikarya</taxon>
        <taxon>Ascomycota</taxon>
        <taxon>Saccharomycotina</taxon>
        <taxon>Pichiomycetes</taxon>
        <taxon>Debaryomycetaceae</taxon>
        <taxon>Kurtzmaniella</taxon>
    </lineage>
</organism>
<dbReference type="Pfam" id="PF00172">
    <property type="entry name" value="Zn_clus"/>
    <property type="match status" value="1"/>
</dbReference>
<proteinExistence type="predicted"/>
<dbReference type="GO" id="GO:0000976">
    <property type="term" value="F:transcription cis-regulatory region binding"/>
    <property type="evidence" value="ECO:0007669"/>
    <property type="project" value="TreeGrafter"/>
</dbReference>
<dbReference type="GO" id="GO:0045944">
    <property type="term" value="P:positive regulation of transcription by RNA polymerase II"/>
    <property type="evidence" value="ECO:0007669"/>
    <property type="project" value="TreeGrafter"/>
</dbReference>
<evidence type="ECO:0000256" key="1">
    <source>
        <dbReference type="ARBA" id="ARBA00004123"/>
    </source>
</evidence>
<sequence>MTSKPKKYEFVGLSSRSRSGCLNCKKKKKKCDEVKPRCGLCTASKALECVWGDRKSKGHGMDGSTRKVKSSSNQPLVVLRTPNSSTFESESPTTPLTPYKNFTDASHLSAEKSLAVTSRGCTINVCTEKEKTYLEKYLKVAETMSIIGTEGNCYLTIFFPLAKESECVLKALLLWGGMSMGGSNEIICRKVDLNVAISLIDRLTDSIHNSKFDNNRVRLSHCLAATLILLDAEVQSGDIKNWKLLYEKAFQILKSMGLYDDILDPIKVQAISPVERWLCINFLHHDILTSQVNVTGTAVPSSVGLQFKGCDTLEGCLKPCFSLLNEAINLRIEAKKSYKLLETPGKIQNHRTTQELNQLEAKISDLENKLIQTSPRPEDLLEIPKKYMELHLSLYELFQFSIQIYLRLAIRRYSPNVPEIQVFLYKNINLLIFLISSNVKSAMKFPFLIAGISCIHECDKVKIMNLLNEYERNLDHKNIGLIKKLIQEVWRLDPNGDLCLDWQDIASGFGWDLCLS</sequence>
<dbReference type="EMBL" id="CAKXYY010000006">
    <property type="protein sequence ID" value="CAH2352418.1"/>
    <property type="molecule type" value="Genomic_DNA"/>
</dbReference>
<dbReference type="InterPro" id="IPR036864">
    <property type="entry name" value="Zn2-C6_fun-type_DNA-bd_sf"/>
</dbReference>
<name>A0A9P0VXE9_9ASCO</name>
<dbReference type="PANTHER" id="PTHR37534">
    <property type="entry name" value="TRANSCRIPTIONAL ACTIVATOR PROTEIN UGA3"/>
    <property type="match status" value="1"/>
</dbReference>
<dbReference type="PROSITE" id="PS50048">
    <property type="entry name" value="ZN2_CY6_FUNGAL_2"/>
    <property type="match status" value="1"/>
</dbReference>